<proteinExistence type="predicted"/>
<evidence type="ECO:0000313" key="2">
    <source>
        <dbReference type="Proteomes" id="UP001057402"/>
    </source>
</evidence>
<protein>
    <submittedName>
        <fullName evidence="1">Uncharacterized protein</fullName>
    </submittedName>
</protein>
<organism evidence="1 2">
    <name type="scientific">Melastoma candidum</name>
    <dbReference type="NCBI Taxonomy" id="119954"/>
    <lineage>
        <taxon>Eukaryota</taxon>
        <taxon>Viridiplantae</taxon>
        <taxon>Streptophyta</taxon>
        <taxon>Embryophyta</taxon>
        <taxon>Tracheophyta</taxon>
        <taxon>Spermatophyta</taxon>
        <taxon>Magnoliopsida</taxon>
        <taxon>eudicotyledons</taxon>
        <taxon>Gunneridae</taxon>
        <taxon>Pentapetalae</taxon>
        <taxon>rosids</taxon>
        <taxon>malvids</taxon>
        <taxon>Myrtales</taxon>
        <taxon>Melastomataceae</taxon>
        <taxon>Melastomatoideae</taxon>
        <taxon>Melastomateae</taxon>
        <taxon>Melastoma</taxon>
    </lineage>
</organism>
<keyword evidence="2" id="KW-1185">Reference proteome</keyword>
<dbReference type="EMBL" id="CM042882">
    <property type="protein sequence ID" value="KAI4381847.1"/>
    <property type="molecule type" value="Genomic_DNA"/>
</dbReference>
<gene>
    <name evidence="1" type="ORF">MLD38_007878</name>
</gene>
<dbReference type="Proteomes" id="UP001057402">
    <property type="component" value="Chromosome 3"/>
</dbReference>
<reference evidence="2" key="1">
    <citation type="journal article" date="2023" name="Front. Plant Sci.">
        <title>Chromosomal-level genome assembly of Melastoma candidum provides insights into trichome evolution.</title>
        <authorList>
            <person name="Zhong Y."/>
            <person name="Wu W."/>
            <person name="Sun C."/>
            <person name="Zou P."/>
            <person name="Liu Y."/>
            <person name="Dai S."/>
            <person name="Zhou R."/>
        </authorList>
    </citation>
    <scope>NUCLEOTIDE SEQUENCE [LARGE SCALE GENOMIC DNA]</scope>
</reference>
<evidence type="ECO:0000313" key="1">
    <source>
        <dbReference type="EMBL" id="KAI4381847.1"/>
    </source>
</evidence>
<comment type="caution">
    <text evidence="1">The sequence shown here is derived from an EMBL/GenBank/DDBJ whole genome shotgun (WGS) entry which is preliminary data.</text>
</comment>
<name>A0ACB9S118_9MYRT</name>
<accession>A0ACB9S118</accession>
<sequence>MHYQMAYRVQNHALDLNVANNNGDALLIQADYHNSQSPTCLYVPRQISREDLLKLLPERWVTNYERTRQKVKPIQSSEAKYIRERDGTVVIKFDRSHEKDAPTPSIFPTMFMMQPVPRRRKPDSLNKIIHSFDKQGQETYHFRDPETDHCYWDVCTSEICGCKNDHLPSDDEDIKRKKRSGHRNLPDSDSDSDEDDQDDEPSKNDEADAAPQIATDYGAWQFLIDQAQQKRPKKQPSKVEVLRCIRHPNMVLLVGACPENGTPPIPWRSCFAISAEIAAGLFFLHQTKPDPLVHRDVKSSNILLDHHFASKINNIGPAKLVPASVANRVTEYSMAAATGTLFYIDPEYRLTGMLGIKSDMHSFGVMLLHILTRRPAVGLAMVVEEAIKNVTFWLVLDSTIKGWPYKEALPMAKLALRCSELRRRDRPDLGMEVLPELNRLKSIGIANEVPCDLITDAPSPYTSNPDMESEQSQVSIKPPRLFPEESTQRRNNSDTSRRHASVG</sequence>